<dbReference type="GO" id="GO:0009421">
    <property type="term" value="C:bacterial-type flagellum filament cap"/>
    <property type="evidence" value="ECO:0007669"/>
    <property type="project" value="InterPro"/>
</dbReference>
<keyword evidence="8" id="KW-0966">Cell projection</keyword>
<evidence type="ECO:0000259" key="7">
    <source>
        <dbReference type="Pfam" id="PF07195"/>
    </source>
</evidence>
<organism evidence="8">
    <name type="scientific">uncultured Sporomusa sp</name>
    <dbReference type="NCBI Taxonomy" id="307249"/>
    <lineage>
        <taxon>Bacteria</taxon>
        <taxon>Bacillati</taxon>
        <taxon>Bacillota</taxon>
        <taxon>Negativicutes</taxon>
        <taxon>Selenomonadales</taxon>
        <taxon>Sporomusaceae</taxon>
        <taxon>Sporomusa</taxon>
        <taxon>environmental samples</taxon>
    </lineage>
</organism>
<dbReference type="GO" id="GO:0007155">
    <property type="term" value="P:cell adhesion"/>
    <property type="evidence" value="ECO:0007669"/>
    <property type="project" value="InterPro"/>
</dbReference>
<keyword evidence="8" id="KW-0282">Flagellum</keyword>
<dbReference type="InterPro" id="IPR003481">
    <property type="entry name" value="FliD_N"/>
</dbReference>
<dbReference type="InterPro" id="IPR010810">
    <property type="entry name" value="Flagellin_hook_IN_motif"/>
</dbReference>
<evidence type="ECO:0000256" key="4">
    <source>
        <dbReference type="ARBA" id="ARBA00023143"/>
    </source>
</evidence>
<reference evidence="8" key="1">
    <citation type="submission" date="2016-08" db="EMBL/GenBank/DDBJ databases">
        <authorList>
            <person name="Seilhamer J.J."/>
        </authorList>
    </citation>
    <scope>NUCLEOTIDE SEQUENCE</scope>
    <source>
        <strain evidence="8">86</strain>
    </source>
</reference>
<keyword evidence="3" id="KW-0175">Coiled coil</keyword>
<dbReference type="AlphaFoldDB" id="A0A212M1Q1"/>
<comment type="function">
    <text evidence="5">Required for morphogenesis and for the elongation of the flagellar filament by facilitating polymerization of the flagellin monomers at the tip of growing filament. Forms a capping structure, which prevents flagellin subunits (transported through the central channel of the flagellum) from leaking out without polymerization at the distal end.</text>
</comment>
<dbReference type="PANTHER" id="PTHR30288">
    <property type="entry name" value="FLAGELLAR CAP/ASSEMBLY PROTEIN FLID"/>
    <property type="match status" value="1"/>
</dbReference>
<dbReference type="Pfam" id="PF02465">
    <property type="entry name" value="FliD_N"/>
    <property type="match status" value="1"/>
</dbReference>
<keyword evidence="8" id="KW-0969">Cilium</keyword>
<proteinExistence type="inferred from homology"/>
<evidence type="ECO:0000256" key="1">
    <source>
        <dbReference type="ARBA" id="ARBA00009764"/>
    </source>
</evidence>
<comment type="subunit">
    <text evidence="2 5">Homopentamer.</text>
</comment>
<dbReference type="InterPro" id="IPR040026">
    <property type="entry name" value="FliD"/>
</dbReference>
<evidence type="ECO:0000313" key="8">
    <source>
        <dbReference type="EMBL" id="SCM83695.1"/>
    </source>
</evidence>
<dbReference type="GO" id="GO:0009424">
    <property type="term" value="C:bacterial-type flagellum hook"/>
    <property type="evidence" value="ECO:0007669"/>
    <property type="project" value="UniProtKB-UniRule"/>
</dbReference>
<comment type="subcellular location">
    <subcellularLocation>
        <location evidence="5">Secreted</location>
    </subcellularLocation>
    <subcellularLocation>
        <location evidence="5">Bacterial flagellum</location>
    </subcellularLocation>
</comment>
<protein>
    <recommendedName>
        <fullName evidence="5">Flagellar hook-associated protein 2</fullName>
        <shortName evidence="5">HAP2</shortName>
    </recommendedName>
    <alternativeName>
        <fullName evidence="5">Flagellar cap protein</fullName>
    </alternativeName>
</protein>
<dbReference type="Pfam" id="PF07196">
    <property type="entry name" value="Flagellin_IN"/>
    <property type="match status" value="1"/>
</dbReference>
<dbReference type="InterPro" id="IPR010809">
    <property type="entry name" value="FliD_C"/>
</dbReference>
<dbReference type="RefSeq" id="WP_288186057.1">
    <property type="nucleotide sequence ID" value="NZ_LT608335.1"/>
</dbReference>
<sequence>MAIRTYGLSGSGMDVDQMVKDLMKARRASYDKVWQQKTQVEWKKKDFNTLYTLTQDFRNKVVFDFRKQSSLQPKAVSSTNDLVVSATANGEAANVTHSLVVKRLAEGVTWTSTGSITAAGKSKDSLVNQFDSVTGTGDAATIAITAGDTLDFTINGKKITLDVTNNTSLNDVVSKINNAGAGVKANYDATLDRFFLYSDKTGDASGIDFTGTTGDNLKFLANNLQLGSDMVSDPAKQSRSGKDALIVLDGVELTQSANEFQISGVSYNLKSVSATSGTDADGNPIYVSTQINVKADIEKTIANVKAFIEDYNTFLSVYNGELREDKYRDFMPLTDAQRADLKDSEITAWEAKAKSGMLRQDPILNQTVNSLRLSFVEPVKGLTGEYRSAVDIGIGTGAYVDSDGKFNAADSKNPGKLYINETTLREALEKDPDAVFKIFGTSGDTVEESGVANRLYSQLNTAMSQIKDEAGLPDAVDTQSNLAKRLTSYSDRLTSMMNSLAATEERYYNQFNAMETALSRLSSQSSWLLQQFSQQ</sequence>
<keyword evidence="5" id="KW-0964">Secreted</keyword>
<evidence type="ECO:0000256" key="3">
    <source>
        <dbReference type="ARBA" id="ARBA00023054"/>
    </source>
</evidence>
<dbReference type="Pfam" id="PF07195">
    <property type="entry name" value="FliD_C"/>
    <property type="match status" value="1"/>
</dbReference>
<evidence type="ECO:0000256" key="2">
    <source>
        <dbReference type="ARBA" id="ARBA00011255"/>
    </source>
</evidence>
<dbReference type="GO" id="GO:0071973">
    <property type="term" value="P:bacterial-type flagellum-dependent cell motility"/>
    <property type="evidence" value="ECO:0007669"/>
    <property type="project" value="TreeGrafter"/>
</dbReference>
<keyword evidence="4 5" id="KW-0975">Bacterial flagellum</keyword>
<feature type="domain" description="Flagellar hook-associated protein 2 N-terminal" evidence="6">
    <location>
        <begin position="11"/>
        <end position="106"/>
    </location>
</feature>
<dbReference type="EMBL" id="FMJE01000007">
    <property type="protein sequence ID" value="SCM83695.1"/>
    <property type="molecule type" value="Genomic_DNA"/>
</dbReference>
<evidence type="ECO:0000256" key="5">
    <source>
        <dbReference type="RuleBase" id="RU362066"/>
    </source>
</evidence>
<comment type="similarity">
    <text evidence="1 5">Belongs to the FliD family.</text>
</comment>
<evidence type="ECO:0000259" key="6">
    <source>
        <dbReference type="Pfam" id="PF02465"/>
    </source>
</evidence>
<dbReference type="GO" id="GO:0005576">
    <property type="term" value="C:extracellular region"/>
    <property type="evidence" value="ECO:0007669"/>
    <property type="project" value="UniProtKB-SubCell"/>
</dbReference>
<feature type="domain" description="Flagellar hook-associated protein 2 C-terminal" evidence="7">
    <location>
        <begin position="241"/>
        <end position="521"/>
    </location>
</feature>
<name>A0A212M1Q1_9FIRM</name>
<dbReference type="PANTHER" id="PTHR30288:SF0">
    <property type="entry name" value="FLAGELLAR HOOK-ASSOCIATED PROTEIN 2"/>
    <property type="match status" value="1"/>
</dbReference>
<accession>A0A212M1Q1</accession>
<gene>
    <name evidence="8" type="ORF">KL86SPO_70553</name>
</gene>